<keyword evidence="3" id="KW-1185">Reference proteome</keyword>
<name>A0A067D924_SAPPC</name>
<dbReference type="AlphaFoldDB" id="A0A067D924"/>
<keyword evidence="1" id="KW-0175">Coiled coil</keyword>
<dbReference type="OrthoDB" id="10306838at2759"/>
<feature type="coiled-coil region" evidence="1">
    <location>
        <begin position="52"/>
        <end position="83"/>
    </location>
</feature>
<dbReference type="RefSeq" id="XP_012194780.1">
    <property type="nucleotide sequence ID" value="XM_012339390.1"/>
</dbReference>
<dbReference type="GeneID" id="24123801"/>
<reference evidence="2 3" key="1">
    <citation type="journal article" date="2013" name="PLoS Genet.">
        <title>Distinctive expansion of potential virulence genes in the genome of the oomycete fish pathogen Saprolegnia parasitica.</title>
        <authorList>
            <person name="Jiang R.H."/>
            <person name="de Bruijn I."/>
            <person name="Haas B.J."/>
            <person name="Belmonte R."/>
            <person name="Lobach L."/>
            <person name="Christie J."/>
            <person name="van den Ackerveken G."/>
            <person name="Bottin A."/>
            <person name="Bulone V."/>
            <person name="Diaz-Moreno S.M."/>
            <person name="Dumas B."/>
            <person name="Fan L."/>
            <person name="Gaulin E."/>
            <person name="Govers F."/>
            <person name="Grenville-Briggs L.J."/>
            <person name="Horner N.R."/>
            <person name="Levin J.Z."/>
            <person name="Mammella M."/>
            <person name="Meijer H.J."/>
            <person name="Morris P."/>
            <person name="Nusbaum C."/>
            <person name="Oome S."/>
            <person name="Phillips A.J."/>
            <person name="van Rooyen D."/>
            <person name="Rzeszutek E."/>
            <person name="Saraiva M."/>
            <person name="Secombes C.J."/>
            <person name="Seidl M.F."/>
            <person name="Snel B."/>
            <person name="Stassen J.H."/>
            <person name="Sykes S."/>
            <person name="Tripathy S."/>
            <person name="van den Berg H."/>
            <person name="Vega-Arreguin J.C."/>
            <person name="Wawra S."/>
            <person name="Young S.K."/>
            <person name="Zeng Q."/>
            <person name="Dieguez-Uribeondo J."/>
            <person name="Russ C."/>
            <person name="Tyler B.M."/>
            <person name="van West P."/>
        </authorList>
    </citation>
    <scope>NUCLEOTIDE SEQUENCE [LARGE SCALE GENOMIC DNA]</scope>
    <source>
        <strain evidence="2 3">CBS 223.65</strain>
    </source>
</reference>
<dbReference type="VEuPathDB" id="FungiDB:SPRG_01198"/>
<accession>A0A067D924</accession>
<dbReference type="OMA" id="YAIEVIW"/>
<protein>
    <submittedName>
        <fullName evidence="2">Uncharacterized protein</fullName>
    </submittedName>
</protein>
<dbReference type="KEGG" id="spar:SPRG_01198"/>
<evidence type="ECO:0000313" key="2">
    <source>
        <dbReference type="EMBL" id="KDO35131.1"/>
    </source>
</evidence>
<proteinExistence type="predicted"/>
<evidence type="ECO:0000313" key="3">
    <source>
        <dbReference type="Proteomes" id="UP000030745"/>
    </source>
</evidence>
<dbReference type="EMBL" id="KK583190">
    <property type="protein sequence ID" value="KDO35131.1"/>
    <property type="molecule type" value="Genomic_DNA"/>
</dbReference>
<gene>
    <name evidence="2" type="ORF">SPRG_01198</name>
</gene>
<evidence type="ECO:0000256" key="1">
    <source>
        <dbReference type="SAM" id="Coils"/>
    </source>
</evidence>
<dbReference type="Proteomes" id="UP000030745">
    <property type="component" value="Unassembled WGS sequence"/>
</dbReference>
<organism evidence="2 3">
    <name type="scientific">Saprolegnia parasitica (strain CBS 223.65)</name>
    <dbReference type="NCBI Taxonomy" id="695850"/>
    <lineage>
        <taxon>Eukaryota</taxon>
        <taxon>Sar</taxon>
        <taxon>Stramenopiles</taxon>
        <taxon>Oomycota</taxon>
        <taxon>Saprolegniomycetes</taxon>
        <taxon>Saprolegniales</taxon>
        <taxon>Saprolegniaceae</taxon>
        <taxon>Saprolegnia</taxon>
    </lineage>
</organism>
<sequence length="345" mass="38924">MDEIGMDLLDVGCYQFSVEWSAEESAILDGLLHDNLSDDAAAPKPSSHSIVLKRYRKKKRTELLELKRAAQELEVRLKQLTEAKQLRDVLSPPSRWQKIAQLKELVQAHLVTVQTLGSMLDKTHELALTLNPAPEMRWQQLVLVADPNLRRVGIDAILDREYGKLASVFIEAGLTDAKDEFQKHISKLSVSGGLEFHVVVHRHLGLPVSVALERSWDSITHIDTDTSYVSGWLNHPLGRFQRRALCKRFPGEKRSTLIVRSIDLDEVAPYDPALPYAIEVIWVQLDARMDGGTDVKIFQKFRPSHWTADMSASAEWPDALEKGSLDLHQAIHDYIETLPCGTTNT</sequence>